<reference evidence="1" key="1">
    <citation type="submission" date="2018-11" db="EMBL/GenBank/DDBJ databases">
        <authorList>
            <consortium name="Genoscope - CEA"/>
            <person name="William W."/>
        </authorList>
    </citation>
    <scope>NUCLEOTIDE SEQUENCE</scope>
</reference>
<evidence type="ECO:0000313" key="1">
    <source>
        <dbReference type="EMBL" id="VDD32231.1"/>
    </source>
</evidence>
<protein>
    <submittedName>
        <fullName evidence="1">Uncharacterized protein</fullName>
    </submittedName>
</protein>
<gene>
    <name evidence="1" type="ORF">BOLC9T57554H</name>
</gene>
<proteinExistence type="predicted"/>
<sequence length="65" mass="7364">MIFFVNLLHHHCCVHENSPGRRRFSCDPSPLSSPICSHSPQPLCPFPSQNKPDSPSLCLVDCYFH</sequence>
<organism evidence="1">
    <name type="scientific">Brassica oleracea</name>
    <name type="common">Wild cabbage</name>
    <dbReference type="NCBI Taxonomy" id="3712"/>
    <lineage>
        <taxon>Eukaryota</taxon>
        <taxon>Viridiplantae</taxon>
        <taxon>Streptophyta</taxon>
        <taxon>Embryophyta</taxon>
        <taxon>Tracheophyta</taxon>
        <taxon>Spermatophyta</taxon>
        <taxon>Magnoliopsida</taxon>
        <taxon>eudicotyledons</taxon>
        <taxon>Gunneridae</taxon>
        <taxon>Pentapetalae</taxon>
        <taxon>rosids</taxon>
        <taxon>malvids</taxon>
        <taxon>Brassicales</taxon>
        <taxon>Brassicaceae</taxon>
        <taxon>Brassiceae</taxon>
        <taxon>Brassica</taxon>
    </lineage>
</organism>
<dbReference type="EMBL" id="LR031875">
    <property type="protein sequence ID" value="VDD32231.1"/>
    <property type="molecule type" value="Genomic_DNA"/>
</dbReference>
<name>A0A3P6E7M2_BRAOL</name>
<accession>A0A3P6E7M2</accession>
<dbReference type="AlphaFoldDB" id="A0A3P6E7M2"/>